<evidence type="ECO:0000313" key="2">
    <source>
        <dbReference type="EMBL" id="MBK4217888.1"/>
    </source>
</evidence>
<proteinExistence type="predicted"/>
<accession>A0A934SP62</accession>
<dbReference type="PANTHER" id="PTHR13891:SF1">
    <property type="entry name" value="CYTOCHROME C OXIDASE ASSEMBLY FACTOR 7"/>
    <property type="match status" value="1"/>
</dbReference>
<sequence length="897" mass="95847">MMMLENCFLRCLAVRVAIFSFVTTLMVPSALAQDVPNFQPPDLRQVCVATAVYDAPGGTQIGQLNPGDRVARQSLRFDGDGTLFYGFDYGAAMGVAEAAALPRSCEFALREAGAPRFKAPPNSCHLIVASRRTIGEVNTVAADYPAFAAQISAYSSDNGWYAVSLGLVRSDMAEIVLAAGEGLPEDAYCSDGVRFVAALKPEGLGRFGPGQWRDQDTATQATDAGALLAAWENTADTMSLAQACLLGSSVSCNRYAWELRAASETSAEAAATRLRFDLYGCMLGEEHSCTNALFVPQDDAMDPILAMLPAVERPADGAGLILPDLAATACDRNVVPACHALARPYMAKHDISAEEYMTLLEGTAKACLAGGDCQPFSAAVVEYHPVMGKSWVSDQLGIGRILFPYCTSEKAAPWGCALSVRYLRTFALDEGTDPLAADSAAGMIAEACANDSPEGCAYQSTLSAQFDQASRDAAAQKAQALCAAQEDPAAICADLVHVLASDLPAASGPLHAEYQRLAVLCRDTRATETDNPCTDAFHFYLTSISYQDLAKPLALLEETCSLGGKVTGCAPLGRYHEGKTYTLADGSDFRSVPAPDKAQVAWQIGCDGSFEGIESCSALGRSREVAKDYAAAGDAFGTGCDAAIASGNDPSGICYDAAKNARNVLQDYPNAERYFAAACYRFDEPFACKFLGLMRAQGEGMDINLASARELYQYACFYPTEVLRDEQACMLLGQLVVAEYDALTKDPARQPALDHGDMDEMETLTYASLALQIGCKGGYQGGYQASCSDSRALLDRWSKGAYPTRPATCTTIGNDHVMRAPQTCRVFRFYLTGDMGGHGPGAAATVFVWPDGQRTITLETADALYLNDHPATFDYSHEGWICYQNQSSGRSFCLHSS</sequence>
<dbReference type="AlphaFoldDB" id="A0A934SP62"/>
<dbReference type="PANTHER" id="PTHR13891">
    <property type="entry name" value="CYTOCHROME C OXIDASE ASSEMBLY FACTOR 7"/>
    <property type="match status" value="1"/>
</dbReference>
<dbReference type="InterPro" id="IPR040239">
    <property type="entry name" value="HcpB-like"/>
</dbReference>
<evidence type="ECO:0000313" key="3">
    <source>
        <dbReference type="Proteomes" id="UP000640485"/>
    </source>
</evidence>
<dbReference type="Proteomes" id="UP000640485">
    <property type="component" value="Unassembled WGS sequence"/>
</dbReference>
<name>A0A934SP62_9RHOB</name>
<dbReference type="SUPFAM" id="SSF81901">
    <property type="entry name" value="HCP-like"/>
    <property type="match status" value="1"/>
</dbReference>
<gene>
    <name evidence="2" type="ORF">JJJ17_18295</name>
</gene>
<comment type="caution">
    <text evidence="2">The sequence shown here is derived from an EMBL/GenBank/DDBJ whole genome shotgun (WGS) entry which is preliminary data.</text>
</comment>
<evidence type="ECO:0000256" key="1">
    <source>
        <dbReference type="SAM" id="SignalP"/>
    </source>
</evidence>
<keyword evidence="3" id="KW-1185">Reference proteome</keyword>
<reference evidence="2" key="1">
    <citation type="submission" date="2021-01" db="EMBL/GenBank/DDBJ databases">
        <title>Paracoccus amoyensis sp. nov., isolated from the surface seawater along the coast of Xiamen Island, China.</title>
        <authorList>
            <person name="Lyu L."/>
        </authorList>
    </citation>
    <scope>NUCLEOTIDE SEQUENCE</scope>
    <source>
        <strain evidence="2">MJ17</strain>
    </source>
</reference>
<keyword evidence="1" id="KW-0732">Signal</keyword>
<dbReference type="EMBL" id="JAEPRQ010000010">
    <property type="protein sequence ID" value="MBK4217888.1"/>
    <property type="molecule type" value="Genomic_DNA"/>
</dbReference>
<feature type="signal peptide" evidence="1">
    <location>
        <begin position="1"/>
        <end position="32"/>
    </location>
</feature>
<organism evidence="2 3">
    <name type="scientific">Paracoccus caeni</name>
    <dbReference type="NCBI Taxonomy" id="657651"/>
    <lineage>
        <taxon>Bacteria</taxon>
        <taxon>Pseudomonadati</taxon>
        <taxon>Pseudomonadota</taxon>
        <taxon>Alphaproteobacteria</taxon>
        <taxon>Rhodobacterales</taxon>
        <taxon>Paracoccaceae</taxon>
        <taxon>Paracoccus</taxon>
    </lineage>
</organism>
<feature type="chain" id="PRO_5037304818" evidence="1">
    <location>
        <begin position="33"/>
        <end position="897"/>
    </location>
</feature>
<protein>
    <submittedName>
        <fullName evidence="2">Sel1 repeat family protein</fullName>
    </submittedName>
</protein>
<dbReference type="Gene3D" id="1.25.40.10">
    <property type="entry name" value="Tetratricopeptide repeat domain"/>
    <property type="match status" value="1"/>
</dbReference>
<dbReference type="InterPro" id="IPR011990">
    <property type="entry name" value="TPR-like_helical_dom_sf"/>
</dbReference>